<dbReference type="Proteomes" id="UP000460435">
    <property type="component" value="Unassembled WGS sequence"/>
</dbReference>
<dbReference type="Pfam" id="PF18305">
    <property type="entry name" value="DNA_pol_A_exoN"/>
    <property type="match status" value="1"/>
</dbReference>
<dbReference type="InterPro" id="IPR002562">
    <property type="entry name" value="3'-5'_exonuclease_dom"/>
</dbReference>
<dbReference type="GO" id="GO:0008408">
    <property type="term" value="F:3'-5' exonuclease activity"/>
    <property type="evidence" value="ECO:0007669"/>
    <property type="project" value="InterPro"/>
</dbReference>
<protein>
    <submittedName>
        <fullName evidence="3">Ribonuclease D</fullName>
    </submittedName>
</protein>
<dbReference type="PROSITE" id="PS50967">
    <property type="entry name" value="HRDC"/>
    <property type="match status" value="1"/>
</dbReference>
<dbReference type="Gene3D" id="1.10.150.80">
    <property type="entry name" value="HRDC domain"/>
    <property type="match status" value="2"/>
</dbReference>
<dbReference type="InterPro" id="IPR036397">
    <property type="entry name" value="RNaseH_sf"/>
</dbReference>
<dbReference type="SMART" id="SM00341">
    <property type="entry name" value="HRDC"/>
    <property type="match status" value="1"/>
</dbReference>
<dbReference type="Pfam" id="PF00570">
    <property type="entry name" value="HRDC"/>
    <property type="match status" value="1"/>
</dbReference>
<evidence type="ECO:0000259" key="2">
    <source>
        <dbReference type="PROSITE" id="PS50967"/>
    </source>
</evidence>
<evidence type="ECO:0000313" key="4">
    <source>
        <dbReference type="Proteomes" id="UP000460435"/>
    </source>
</evidence>
<name>A0A7K3LY59_9ACTN</name>
<dbReference type="GO" id="GO:0006139">
    <property type="term" value="P:nucleobase-containing compound metabolic process"/>
    <property type="evidence" value="ECO:0007669"/>
    <property type="project" value="InterPro"/>
</dbReference>
<dbReference type="CDD" id="cd06142">
    <property type="entry name" value="RNaseD_exo"/>
    <property type="match status" value="1"/>
</dbReference>
<evidence type="ECO:0000256" key="1">
    <source>
        <dbReference type="SAM" id="MobiDB-lite"/>
    </source>
</evidence>
<dbReference type="InterPro" id="IPR044876">
    <property type="entry name" value="HRDC_dom_sf"/>
</dbReference>
<dbReference type="InterPro" id="IPR010997">
    <property type="entry name" value="HRDC-like_sf"/>
</dbReference>
<dbReference type="InterPro" id="IPR002121">
    <property type="entry name" value="HRDC_dom"/>
</dbReference>
<feature type="compositionally biased region" description="Basic residues" evidence="1">
    <location>
        <begin position="53"/>
        <end position="70"/>
    </location>
</feature>
<feature type="compositionally biased region" description="Basic residues" evidence="1">
    <location>
        <begin position="28"/>
        <end position="40"/>
    </location>
</feature>
<dbReference type="Pfam" id="PF01612">
    <property type="entry name" value="DNA_pol_A_exo1"/>
    <property type="match status" value="1"/>
</dbReference>
<comment type="caution">
    <text evidence="3">The sequence shown here is derived from an EMBL/GenBank/DDBJ whole genome shotgun (WGS) entry which is preliminary data.</text>
</comment>
<accession>A0A7K3LY59</accession>
<dbReference type="InterPro" id="IPR012337">
    <property type="entry name" value="RNaseH-like_sf"/>
</dbReference>
<dbReference type="PANTHER" id="PTHR47649:SF1">
    <property type="entry name" value="RIBONUCLEASE D"/>
    <property type="match status" value="1"/>
</dbReference>
<organism evidence="3 4">
    <name type="scientific">Phytoactinopolyspora mesophila</name>
    <dbReference type="NCBI Taxonomy" id="2650750"/>
    <lineage>
        <taxon>Bacteria</taxon>
        <taxon>Bacillati</taxon>
        <taxon>Actinomycetota</taxon>
        <taxon>Actinomycetes</taxon>
        <taxon>Jiangellales</taxon>
        <taxon>Jiangellaceae</taxon>
        <taxon>Phytoactinopolyspora</taxon>
    </lineage>
</organism>
<dbReference type="Gene3D" id="3.30.420.10">
    <property type="entry name" value="Ribonuclease H-like superfamily/Ribonuclease H"/>
    <property type="match status" value="1"/>
</dbReference>
<dbReference type="SUPFAM" id="SSF53098">
    <property type="entry name" value="Ribonuclease H-like"/>
    <property type="match status" value="1"/>
</dbReference>
<evidence type="ECO:0000313" key="3">
    <source>
        <dbReference type="EMBL" id="NDL55973.1"/>
    </source>
</evidence>
<gene>
    <name evidence="3" type="ORF">F7O44_02690</name>
</gene>
<dbReference type="SMART" id="SM00474">
    <property type="entry name" value="35EXOc"/>
    <property type="match status" value="1"/>
</dbReference>
<keyword evidence="4" id="KW-1185">Reference proteome</keyword>
<feature type="domain" description="HRDC" evidence="2">
    <location>
        <begin position="317"/>
        <end position="397"/>
    </location>
</feature>
<feature type="region of interest" description="Disordered" evidence="1">
    <location>
        <begin position="1"/>
        <end position="108"/>
    </location>
</feature>
<dbReference type="EMBL" id="WLZY01000001">
    <property type="protein sequence ID" value="NDL55973.1"/>
    <property type="molecule type" value="Genomic_DNA"/>
</dbReference>
<reference evidence="3 4" key="1">
    <citation type="submission" date="2019-11" db="EMBL/GenBank/DDBJ databases">
        <authorList>
            <person name="Li X.-J."/>
            <person name="Feng X.-M."/>
        </authorList>
    </citation>
    <scope>NUCLEOTIDE SEQUENCE [LARGE SCALE GENOMIC DNA]</scope>
    <source>
        <strain evidence="3 4">XMNu-373</strain>
    </source>
</reference>
<feature type="compositionally biased region" description="Low complexity" evidence="1">
    <location>
        <begin position="71"/>
        <end position="86"/>
    </location>
</feature>
<dbReference type="SUPFAM" id="SSF47819">
    <property type="entry name" value="HRDC-like"/>
    <property type="match status" value="1"/>
</dbReference>
<dbReference type="AlphaFoldDB" id="A0A7K3LY59"/>
<dbReference type="GO" id="GO:0003676">
    <property type="term" value="F:nucleic acid binding"/>
    <property type="evidence" value="ECO:0007669"/>
    <property type="project" value="InterPro"/>
</dbReference>
<sequence>MDLADRCPQHSLGPLYRRQRHGDSGGIRRVRRNGRPIRLRGGRDPGLVDTTRTRPRTTRARVGRWSHHGCRPAAAARGRGGHAQPPTKAAPQVTSQDPPPSIPLTEPRDGLPEVVNSPAALESAVAAVVAGKGPVAIDAERASGYRYGHRAYLVQLRRLGTGTIMIDPLGAPDLSSLGRAVSDVEWVLHASTQDLPCLADIGMRPAKLFDTELAARLLSLPRVGLGPLVENILGFQLEKGHSAADWSSRPLPESWLRYAALDVELLLELRDELERRLRDAGKLEWAEEEFAAIAAAPPPEPRADPWRRTSGLHRVRDRRALAVVRELWYARDDLARKRDLSPGRVLPDAAIVEAAIAAPATAEELAGMPVFRGRAQRRESGRWFTAIAHARALPDDQLPAHTARYDGPPPARTWVSREPEAAARLAIARTAVAEVAEAHTLPVENLLTPETLRRVTWSPPDPPTEESIAEAFRLRGAREWQIRLTAGPVAKALAAS</sequence>
<proteinExistence type="predicted"/>
<dbReference type="GO" id="GO:0000166">
    <property type="term" value="F:nucleotide binding"/>
    <property type="evidence" value="ECO:0007669"/>
    <property type="project" value="InterPro"/>
</dbReference>
<dbReference type="InterPro" id="IPR041605">
    <property type="entry name" value="Exo_C"/>
</dbReference>
<dbReference type="PANTHER" id="PTHR47649">
    <property type="entry name" value="RIBONUCLEASE D"/>
    <property type="match status" value="1"/>
</dbReference>
<dbReference type="InterPro" id="IPR051086">
    <property type="entry name" value="RNase_D-like"/>
</dbReference>